<organism evidence="1 2">
    <name type="scientific">Vigna unguiculata</name>
    <name type="common">Cowpea</name>
    <dbReference type="NCBI Taxonomy" id="3917"/>
    <lineage>
        <taxon>Eukaryota</taxon>
        <taxon>Viridiplantae</taxon>
        <taxon>Streptophyta</taxon>
        <taxon>Embryophyta</taxon>
        <taxon>Tracheophyta</taxon>
        <taxon>Spermatophyta</taxon>
        <taxon>Magnoliopsida</taxon>
        <taxon>eudicotyledons</taxon>
        <taxon>Gunneridae</taxon>
        <taxon>Pentapetalae</taxon>
        <taxon>rosids</taxon>
        <taxon>fabids</taxon>
        <taxon>Fabales</taxon>
        <taxon>Fabaceae</taxon>
        <taxon>Papilionoideae</taxon>
        <taxon>50 kb inversion clade</taxon>
        <taxon>NPAAA clade</taxon>
        <taxon>indigoferoid/millettioid clade</taxon>
        <taxon>Phaseoleae</taxon>
        <taxon>Vigna</taxon>
    </lineage>
</organism>
<protein>
    <submittedName>
        <fullName evidence="1">Uncharacterized protein</fullName>
    </submittedName>
</protein>
<sequence>MKIIPVIEPENCSLDVGFTQLYQILVSENDRKVVVDINHQILSTIECCGFRHRGKLCNMAILFACNTFMYRQRKLNDLIKRVVFSPLHTIVVIEDSRKAKAKRRVWNLGDYNTFLTRGLVSLMEILFVLPLDVLDGDKPKF</sequence>
<evidence type="ECO:0000313" key="2">
    <source>
        <dbReference type="Proteomes" id="UP000501690"/>
    </source>
</evidence>
<evidence type="ECO:0000313" key="1">
    <source>
        <dbReference type="EMBL" id="QCD97131.1"/>
    </source>
</evidence>
<gene>
    <name evidence="1" type="ORF">DEO72_LG6g1841</name>
</gene>
<keyword evidence="2" id="KW-1185">Reference proteome</keyword>
<dbReference type="EMBL" id="CP039350">
    <property type="protein sequence ID" value="QCD97131.1"/>
    <property type="molecule type" value="Genomic_DNA"/>
</dbReference>
<name>A0A4D6M9R8_VIGUN</name>
<dbReference type="Proteomes" id="UP000501690">
    <property type="component" value="Linkage Group LG6"/>
</dbReference>
<accession>A0A4D6M9R8</accession>
<proteinExistence type="predicted"/>
<dbReference type="AlphaFoldDB" id="A0A4D6M9R8"/>
<reference evidence="1 2" key="1">
    <citation type="submission" date="2019-04" db="EMBL/GenBank/DDBJ databases">
        <title>An improved genome assembly and genetic linkage map for asparagus bean, Vigna unguiculata ssp. sesquipedialis.</title>
        <authorList>
            <person name="Xia Q."/>
            <person name="Zhang R."/>
            <person name="Dong Y."/>
        </authorList>
    </citation>
    <scope>NUCLEOTIDE SEQUENCE [LARGE SCALE GENOMIC DNA]</scope>
    <source>
        <tissue evidence="1">Leaf</tissue>
    </source>
</reference>